<dbReference type="InterPro" id="IPR002347">
    <property type="entry name" value="SDR_fam"/>
</dbReference>
<reference evidence="1" key="1">
    <citation type="submission" date="2023-06" db="EMBL/GenBank/DDBJ databases">
        <title>Genome-scale phylogeny and comparative genomics of the fungal order Sordariales.</title>
        <authorList>
            <consortium name="Lawrence Berkeley National Laboratory"/>
            <person name="Hensen N."/>
            <person name="Bonometti L."/>
            <person name="Westerberg I."/>
            <person name="Brannstrom I.O."/>
            <person name="Guillou S."/>
            <person name="Cros-Aarteil S."/>
            <person name="Calhoun S."/>
            <person name="Haridas S."/>
            <person name="Kuo A."/>
            <person name="Mondo S."/>
            <person name="Pangilinan J."/>
            <person name="Riley R."/>
            <person name="LaButti K."/>
            <person name="Andreopoulos B."/>
            <person name="Lipzen A."/>
            <person name="Chen C."/>
            <person name="Yanf M."/>
            <person name="Daum C."/>
            <person name="Ng V."/>
            <person name="Clum A."/>
            <person name="Steindorff A."/>
            <person name="Ohm R."/>
            <person name="Martin F."/>
            <person name="Silar P."/>
            <person name="Natvig D."/>
            <person name="Lalanne C."/>
            <person name="Gautier V."/>
            <person name="Ament-velasquez S.L."/>
            <person name="Kruys A."/>
            <person name="Hutchinson M.I."/>
            <person name="Powell A.J."/>
            <person name="Barry K."/>
            <person name="Miller A.N."/>
            <person name="Grigoriev I.V."/>
            <person name="Debuchy R."/>
            <person name="Gladieux P."/>
            <person name="Thoren M.H."/>
            <person name="Johannesson H."/>
        </authorList>
    </citation>
    <scope>NUCLEOTIDE SEQUENCE</scope>
    <source>
        <strain evidence="1">SMH3187-1</strain>
    </source>
</reference>
<sequence length="249" mass="26108">MASKTFFAVIAGVGPGTGRSVALKFAKTYPVALLARKPESYADIVAEINQSGGHAIGIPTDTADAASVTSAFDKIRAEYPDKRLAAAVYNVGAGFAVKPFLDLVPSELSAALSNATGLFNFAQATLPGLLESAEAGAAAPHPPTLVITGATASLRGAPRFATFAAGKFAVRALAQSLAREFHPRGVHVAHVIVDGVIDIPRTKGWEANGGAEDGKISADAIADSYWYLHTQHRSSFTQELDLRPYVEKF</sequence>
<dbReference type="Pfam" id="PF00106">
    <property type="entry name" value="adh_short"/>
    <property type="match status" value="1"/>
</dbReference>
<accession>A0AA40JZS0</accession>
<comment type="caution">
    <text evidence="1">The sequence shown here is derived from an EMBL/GenBank/DDBJ whole genome shotgun (WGS) entry which is preliminary data.</text>
</comment>
<evidence type="ECO:0000313" key="1">
    <source>
        <dbReference type="EMBL" id="KAK0740909.1"/>
    </source>
</evidence>
<protein>
    <submittedName>
        <fullName evidence="1">Uncharacterized protein</fullName>
    </submittedName>
</protein>
<proteinExistence type="predicted"/>
<dbReference type="PANTHER" id="PTHR43431:SF7">
    <property type="entry name" value="OXIDOREDUCTASE, SHORT CHAIN DEHYDROGENASE_REDUCTASE FAMILY (AFU_ORTHOLOGUE AFUA_5G14000)"/>
    <property type="match status" value="1"/>
</dbReference>
<dbReference type="AlphaFoldDB" id="A0AA40JZS0"/>
<organism evidence="1 2">
    <name type="scientific">Schizothecium vesticola</name>
    <dbReference type="NCBI Taxonomy" id="314040"/>
    <lineage>
        <taxon>Eukaryota</taxon>
        <taxon>Fungi</taxon>
        <taxon>Dikarya</taxon>
        <taxon>Ascomycota</taxon>
        <taxon>Pezizomycotina</taxon>
        <taxon>Sordariomycetes</taxon>
        <taxon>Sordariomycetidae</taxon>
        <taxon>Sordariales</taxon>
        <taxon>Schizotheciaceae</taxon>
        <taxon>Schizothecium</taxon>
    </lineage>
</organism>
<dbReference type="Proteomes" id="UP001172155">
    <property type="component" value="Unassembled WGS sequence"/>
</dbReference>
<name>A0AA40JZS0_9PEZI</name>
<keyword evidence="2" id="KW-1185">Reference proteome</keyword>
<evidence type="ECO:0000313" key="2">
    <source>
        <dbReference type="Proteomes" id="UP001172155"/>
    </source>
</evidence>
<dbReference type="SUPFAM" id="SSF51735">
    <property type="entry name" value="NAD(P)-binding Rossmann-fold domains"/>
    <property type="match status" value="1"/>
</dbReference>
<dbReference type="PANTHER" id="PTHR43431">
    <property type="entry name" value="OXIDOREDUCTASE, SHORT CHAIN DEHYDROGENASE/REDUCTASE FAMILY (AFU_ORTHOLOGUE AFUA_5G14000)"/>
    <property type="match status" value="1"/>
</dbReference>
<dbReference type="InterPro" id="IPR036291">
    <property type="entry name" value="NAD(P)-bd_dom_sf"/>
</dbReference>
<dbReference type="Gene3D" id="3.40.50.720">
    <property type="entry name" value="NAD(P)-binding Rossmann-like Domain"/>
    <property type="match status" value="1"/>
</dbReference>
<gene>
    <name evidence="1" type="ORF">B0T18DRAFT_219749</name>
</gene>
<dbReference type="EMBL" id="JAUKUD010000006">
    <property type="protein sequence ID" value="KAK0740909.1"/>
    <property type="molecule type" value="Genomic_DNA"/>
</dbReference>